<evidence type="ECO:0000313" key="2">
    <source>
        <dbReference type="EMBL" id="EWC61405.1"/>
    </source>
</evidence>
<dbReference type="STRING" id="909613.UO65_3258"/>
<dbReference type="RefSeq" id="WP_052021235.1">
    <property type="nucleotide sequence ID" value="NZ_AYXG01000111.1"/>
</dbReference>
<reference evidence="2 3" key="1">
    <citation type="journal article" date="2014" name="Genome Announc.">
        <title>Draft Genome Sequence of the Antitrypanosomally Active Sponge-Associated Bacterium Actinokineospora sp. Strain EG49.</title>
        <authorList>
            <person name="Harjes J."/>
            <person name="Ryu T."/>
            <person name="Abdelmohsen U.R."/>
            <person name="Moitinho-Silva L."/>
            <person name="Horn H."/>
            <person name="Ravasi T."/>
            <person name="Hentschel U."/>
        </authorList>
    </citation>
    <scope>NUCLEOTIDE SEQUENCE [LARGE SCALE GENOMIC DNA]</scope>
    <source>
        <strain evidence="2 3">EG49</strain>
    </source>
</reference>
<organism evidence="2 3">
    <name type="scientific">Actinokineospora spheciospongiae</name>
    <dbReference type="NCBI Taxonomy" id="909613"/>
    <lineage>
        <taxon>Bacteria</taxon>
        <taxon>Bacillati</taxon>
        <taxon>Actinomycetota</taxon>
        <taxon>Actinomycetes</taxon>
        <taxon>Pseudonocardiales</taxon>
        <taxon>Pseudonocardiaceae</taxon>
        <taxon>Actinokineospora</taxon>
    </lineage>
</organism>
<evidence type="ECO:0000256" key="1">
    <source>
        <dbReference type="SAM" id="MobiDB-lite"/>
    </source>
</evidence>
<dbReference type="OrthoDB" id="4555099at2"/>
<dbReference type="AlphaFoldDB" id="W7IKK8"/>
<proteinExistence type="predicted"/>
<dbReference type="PATRIC" id="fig|909613.9.peg.3260"/>
<sequence>MSFLDRVRGLFGRAEPPPLPVDDPDLVVVAGSFDPAEAASSVLAAAAGWREGEQAVLRHHLELPPERAGEAAGLIGQDGYELRGPVPGPDGSTRFHAVRAQVVTALECARERSRMASLAQRLGGDAPGWDVLQPRRGETDNIAGSDLT</sequence>
<gene>
    <name evidence="2" type="ORF">UO65_3258</name>
</gene>
<dbReference type="EMBL" id="AYXG01000111">
    <property type="protein sequence ID" value="EWC61405.1"/>
    <property type="molecule type" value="Genomic_DNA"/>
</dbReference>
<evidence type="ECO:0000313" key="3">
    <source>
        <dbReference type="Proteomes" id="UP000019277"/>
    </source>
</evidence>
<feature type="region of interest" description="Disordered" evidence="1">
    <location>
        <begin position="123"/>
        <end position="148"/>
    </location>
</feature>
<name>W7IKK8_9PSEU</name>
<dbReference type="eggNOG" id="ENOG50345Z9">
    <property type="taxonomic scope" value="Bacteria"/>
</dbReference>
<keyword evidence="3" id="KW-1185">Reference proteome</keyword>
<dbReference type="Proteomes" id="UP000019277">
    <property type="component" value="Unassembled WGS sequence"/>
</dbReference>
<protein>
    <submittedName>
        <fullName evidence="2">Uncharacterized protein</fullName>
    </submittedName>
</protein>
<accession>W7IKK8</accession>
<comment type="caution">
    <text evidence="2">The sequence shown here is derived from an EMBL/GenBank/DDBJ whole genome shotgun (WGS) entry which is preliminary data.</text>
</comment>
<accession>A0A8E2WY30</accession>